<protein>
    <submittedName>
        <fullName evidence="5">Putative Cell cycle control protein</fullName>
    </submittedName>
</protein>
<sequence length="696" mass="79984">MDGLDDFEKQLAADKADRERAERKEHGRRHRSSEHRHKRHDDDDRDRHRHRHGHSSRRDDDRERHRRDDDRDSHRHKRRRNSNEADRDGDRSSKHRHRHRDEDSHRRSKREADTTEATENKSETTNTTTSETITRDAWMVAPSTLEVEHVHRKQKKEKTPPPPPARVIHSREINRNIDEAVTEHAAAPPLAEAKQRTINYTFGDSGSSWRMTKLKAVYTLAETSGRPVEDIAVERFGSLEEFDDAREEKEELERRKLYGKEYQSKEKPTGELFQQRKPAQAAPIETTPSSNQSPLPTQTATPAQPALDQTALNRLRAQMMKAKLRKAPNAEQLEQEYNAAAAAATSNTTASQNVVLSAMDSRLLAGTRGETKAVDTKRGRERGTVVENEDMTIDDMVREERRTKGQAGGEGMRLAERIAKDVKYDDDLDYMDENADKLAKRVHKSEVNLKNMAVSEFQKMNRILDSCPLCHHEDTNKPPLAPVISLGTRTFVTLATEPEISPGGAVIVPITHRKNLLECDDDEWEEMRNFMKSLTRMYHEQGREVLFYENAAAPHRHQHAAMMAVPIPYEEGATAPAYFKEAFLSSDEEWSQHKKIIDTGAKARDGMGRMAFRRSIAKEMPYFHVWFTLDGGLGHIIEDAGRWPKGDLFAREVIAGIVDAEPHIVKKQGRWSRGDPRVDEWKKTWRKFDWTRMLDG</sequence>
<dbReference type="PANTHER" id="PTHR12072">
    <property type="entry name" value="CWF19, CELL CYCLE CONTROL PROTEIN"/>
    <property type="match status" value="1"/>
</dbReference>
<dbReference type="AlphaFoldDB" id="A0A0A1T6G6"/>
<dbReference type="OrthoDB" id="2113965at2759"/>
<evidence type="ECO:0000259" key="3">
    <source>
        <dbReference type="Pfam" id="PF04676"/>
    </source>
</evidence>
<evidence type="ECO:0000313" key="5">
    <source>
        <dbReference type="EMBL" id="CEJ92681.1"/>
    </source>
</evidence>
<proteinExistence type="inferred from homology"/>
<feature type="domain" description="Cwf19-like C-terminal" evidence="4">
    <location>
        <begin position="458"/>
        <end position="580"/>
    </location>
</feature>
<dbReference type="InterPro" id="IPR006768">
    <property type="entry name" value="Cwf19-like_C_dom-1"/>
</dbReference>
<dbReference type="GO" id="GO:0045292">
    <property type="term" value="P:mRNA cis splicing, via spliceosome"/>
    <property type="evidence" value="ECO:0007669"/>
    <property type="project" value="EnsemblFungi"/>
</dbReference>
<feature type="compositionally biased region" description="Basic and acidic residues" evidence="2">
    <location>
        <begin position="1"/>
        <end position="25"/>
    </location>
</feature>
<dbReference type="GO" id="GO:0071014">
    <property type="term" value="C:post-mRNA release spliceosomal complex"/>
    <property type="evidence" value="ECO:0007669"/>
    <property type="project" value="EnsemblFungi"/>
</dbReference>
<comment type="similarity">
    <text evidence="1">Belongs to the CWF19 family.</text>
</comment>
<dbReference type="Gene3D" id="3.30.428.10">
    <property type="entry name" value="HIT-like"/>
    <property type="match status" value="1"/>
</dbReference>
<feature type="compositionally biased region" description="Low complexity" evidence="2">
    <location>
        <begin position="292"/>
        <end position="306"/>
    </location>
</feature>
<dbReference type="GO" id="GO:0005684">
    <property type="term" value="C:U2-type spliceosomal complex"/>
    <property type="evidence" value="ECO:0007669"/>
    <property type="project" value="EnsemblFungi"/>
</dbReference>
<feature type="compositionally biased region" description="Low complexity" evidence="2">
    <location>
        <begin position="123"/>
        <end position="132"/>
    </location>
</feature>
<feature type="domain" description="Cwf19-like protein C-terminal" evidence="3">
    <location>
        <begin position="589"/>
        <end position="691"/>
    </location>
</feature>
<evidence type="ECO:0000259" key="4">
    <source>
        <dbReference type="Pfam" id="PF04677"/>
    </source>
</evidence>
<dbReference type="InterPro" id="IPR040194">
    <property type="entry name" value="Cwf19-like"/>
</dbReference>
<dbReference type="STRING" id="1531966.A0A0A1T6G6"/>
<evidence type="ECO:0000313" key="6">
    <source>
        <dbReference type="Proteomes" id="UP000039046"/>
    </source>
</evidence>
<dbReference type="InterPro" id="IPR036265">
    <property type="entry name" value="HIT-like_sf"/>
</dbReference>
<dbReference type="HOGENOM" id="CLU_015540_2_1_1"/>
<feature type="compositionally biased region" description="Basic and acidic residues" evidence="2">
    <location>
        <begin position="81"/>
        <end position="92"/>
    </location>
</feature>
<dbReference type="GO" id="GO:0000974">
    <property type="term" value="C:Prp19 complex"/>
    <property type="evidence" value="ECO:0007669"/>
    <property type="project" value="EnsemblFungi"/>
</dbReference>
<feature type="region of interest" description="Disordered" evidence="2">
    <location>
        <begin position="259"/>
        <end position="306"/>
    </location>
</feature>
<feature type="compositionally biased region" description="Basic and acidic residues" evidence="2">
    <location>
        <begin position="100"/>
        <end position="122"/>
    </location>
</feature>
<organism evidence="5 6">
    <name type="scientific">[Torrubiella] hemipterigena</name>
    <dbReference type="NCBI Taxonomy" id="1531966"/>
    <lineage>
        <taxon>Eukaryota</taxon>
        <taxon>Fungi</taxon>
        <taxon>Dikarya</taxon>
        <taxon>Ascomycota</taxon>
        <taxon>Pezizomycotina</taxon>
        <taxon>Sordariomycetes</taxon>
        <taxon>Hypocreomycetidae</taxon>
        <taxon>Hypocreales</taxon>
        <taxon>Clavicipitaceae</taxon>
        <taxon>Clavicipitaceae incertae sedis</taxon>
        <taxon>'Torrubiella' clade</taxon>
    </lineage>
</organism>
<feature type="compositionally biased region" description="Basic residues" evidence="2">
    <location>
        <begin position="26"/>
        <end position="39"/>
    </location>
</feature>
<evidence type="ECO:0000256" key="2">
    <source>
        <dbReference type="SAM" id="MobiDB-lite"/>
    </source>
</evidence>
<name>A0A0A1T6G6_9HYPO</name>
<dbReference type="EMBL" id="CDHN01000005">
    <property type="protein sequence ID" value="CEJ92681.1"/>
    <property type="molecule type" value="Genomic_DNA"/>
</dbReference>
<dbReference type="InterPro" id="IPR006767">
    <property type="entry name" value="Cwf19-like_C_dom-2"/>
</dbReference>
<dbReference type="Pfam" id="PF04676">
    <property type="entry name" value="CwfJ_C_2"/>
    <property type="match status" value="1"/>
</dbReference>
<accession>A0A0A1T6G6</accession>
<dbReference type="PANTHER" id="PTHR12072:SF5">
    <property type="entry name" value="CWF19-LIKE PROTEIN 2"/>
    <property type="match status" value="1"/>
</dbReference>
<reference evidence="5 6" key="1">
    <citation type="journal article" date="2015" name="Genome Announc.">
        <title>Draft Genome Sequence and Gene Annotation of the Entomopathogenic Fungus Verticillium hemipterigenum.</title>
        <authorList>
            <person name="Horn F."/>
            <person name="Habel A."/>
            <person name="Scharf D.H."/>
            <person name="Dworschak J."/>
            <person name="Brakhage A.A."/>
            <person name="Guthke R."/>
            <person name="Hertweck C."/>
            <person name="Linde J."/>
        </authorList>
    </citation>
    <scope>NUCLEOTIDE SEQUENCE [LARGE SCALE GENOMIC DNA]</scope>
</reference>
<gene>
    <name evidence="5" type="ORF">VHEMI08315</name>
</gene>
<dbReference type="Pfam" id="PF04677">
    <property type="entry name" value="CwfJ_C_1"/>
    <property type="match status" value="1"/>
</dbReference>
<keyword evidence="6" id="KW-1185">Reference proteome</keyword>
<dbReference type="Proteomes" id="UP000039046">
    <property type="component" value="Unassembled WGS sequence"/>
</dbReference>
<feature type="compositionally biased region" description="Basic and acidic residues" evidence="2">
    <location>
        <begin position="56"/>
        <end position="73"/>
    </location>
</feature>
<feature type="region of interest" description="Disordered" evidence="2">
    <location>
        <begin position="1"/>
        <end position="167"/>
    </location>
</feature>
<evidence type="ECO:0000256" key="1">
    <source>
        <dbReference type="ARBA" id="ARBA00006795"/>
    </source>
</evidence>
<dbReference type="SUPFAM" id="SSF54197">
    <property type="entry name" value="HIT-like"/>
    <property type="match status" value="1"/>
</dbReference>
<feature type="compositionally biased region" description="Basic and acidic residues" evidence="2">
    <location>
        <begin position="259"/>
        <end position="269"/>
    </location>
</feature>